<evidence type="ECO:0000313" key="3">
    <source>
        <dbReference type="Proteomes" id="UP000559885"/>
    </source>
</evidence>
<name>A0A841ZMK0_9LIST</name>
<evidence type="ECO:0000256" key="1">
    <source>
        <dbReference type="SAM" id="SignalP"/>
    </source>
</evidence>
<proteinExistence type="predicted"/>
<keyword evidence="1" id="KW-0732">Signal</keyword>
<feature type="signal peptide" evidence="1">
    <location>
        <begin position="1"/>
        <end position="25"/>
    </location>
</feature>
<accession>A0A841ZMK0</accession>
<dbReference type="EMBL" id="JAARRM010000002">
    <property type="protein sequence ID" value="MBC1521373.1"/>
    <property type="molecule type" value="Genomic_DNA"/>
</dbReference>
<sequence>MKKIRLLVMLGLLLLVISGSITAFAKGNTADTRWHNEYRFWSPYDHSPARMKFNTSAYYNKVTGSSLNTYAKFWAALGDGKDVSDGHVYKQRLGNKPLHLYNKALEWNNYYPIKVRFESARFESFAMWGVWSPDSRR</sequence>
<reference evidence="2 3" key="1">
    <citation type="submission" date="2020-03" db="EMBL/GenBank/DDBJ databases">
        <title>Soil Listeria distribution.</title>
        <authorList>
            <person name="Liao J."/>
            <person name="Wiedmann M."/>
        </authorList>
    </citation>
    <scope>NUCLEOTIDE SEQUENCE [LARGE SCALE GENOMIC DNA]</scope>
    <source>
        <strain evidence="2 3">FSL L7-1507</strain>
    </source>
</reference>
<protein>
    <submittedName>
        <fullName evidence="2">Uncharacterized protein</fullName>
    </submittedName>
</protein>
<comment type="caution">
    <text evidence="2">The sequence shown here is derived from an EMBL/GenBank/DDBJ whole genome shotgun (WGS) entry which is preliminary data.</text>
</comment>
<feature type="chain" id="PRO_5032634027" evidence="1">
    <location>
        <begin position="26"/>
        <end position="137"/>
    </location>
</feature>
<dbReference type="AlphaFoldDB" id="A0A841ZMK0"/>
<evidence type="ECO:0000313" key="2">
    <source>
        <dbReference type="EMBL" id="MBC1521373.1"/>
    </source>
</evidence>
<gene>
    <name evidence="2" type="ORF">HB912_06910</name>
</gene>
<organism evidence="2 3">
    <name type="scientific">Listeria aquatica</name>
    <dbReference type="NCBI Taxonomy" id="1494960"/>
    <lineage>
        <taxon>Bacteria</taxon>
        <taxon>Bacillati</taxon>
        <taxon>Bacillota</taxon>
        <taxon>Bacilli</taxon>
        <taxon>Bacillales</taxon>
        <taxon>Listeriaceae</taxon>
        <taxon>Listeria</taxon>
    </lineage>
</organism>
<dbReference type="Proteomes" id="UP000559885">
    <property type="component" value="Unassembled WGS sequence"/>
</dbReference>
<dbReference type="RefSeq" id="WP_185373250.1">
    <property type="nucleotide sequence ID" value="NZ_JAARRM010000002.1"/>
</dbReference>